<dbReference type="GeneID" id="35602836"/>
<dbReference type="Proteomes" id="UP000225277">
    <property type="component" value="Unassembled WGS sequence"/>
</dbReference>
<dbReference type="OrthoDB" id="3911405at2759"/>
<name>A0A2D3VAN6_9PEZI</name>
<evidence type="ECO:0000256" key="2">
    <source>
        <dbReference type="SAM" id="MobiDB-lite"/>
    </source>
</evidence>
<feature type="compositionally biased region" description="Acidic residues" evidence="2">
    <location>
        <begin position="106"/>
        <end position="118"/>
    </location>
</feature>
<accession>A0A2D3VAN6</accession>
<sequence>MQSSPPTRAHLPATSPTASEYSLDLNALGSDGDTDTSIPKPRMDRVFSEDIDGPSDFTQNMDMWMRGGSLRKKANANPGSQAQTQTQTINTQEDVGETREQHEEDQYGDGEGDGDGDDQSQQSLLHVPANSHEEEKASAGNHTPENTPPKVSGMENDEHQFSSEWHTYGSASTPVPPVHKQFLQPTVEDHHSELTPARHTPGHTVRGRPTRSFHDMQRRSSLREEESTPGRASSPTFSPVRSPVVQRRTSGQTIVNDQERDNLESQLRQLHAKCEQLEQLNSALKNALDEESRIRRQERAEFDAHMKEAARRERDLTEMKEAAYQHNDDFRRQFGEMNEKLHTTTEKSEEQAKLARTGAQEMVHKHAAEVERLKGLLSRQTLQHKQELQSLKQDLELARRNTNNAEATSRVHKEDLNTQREDHDLELERMQAELQNERDDEGVVSELERLLKTANDDIRRLTEASGKMKEEVENLRDALAKVKRGHDEEATRMAAERTRAVDLAAGLQRQVQDLKTQFKDVHAGHGEEVQKMKAAHGLGNETSSQELEVVRRELDAKQTELNEAILERDDAVDELESSKAEQEELRNQLEELEALNIELDARVSETVRRREEVWRKKLEKADEERKVMVKTLLHQWGREELGKESPQRYAYKHTSSPAKG</sequence>
<feature type="compositionally biased region" description="Polar residues" evidence="2">
    <location>
        <begin position="162"/>
        <end position="173"/>
    </location>
</feature>
<protein>
    <submittedName>
        <fullName evidence="3">Uncharacterized protein</fullName>
    </submittedName>
</protein>
<keyword evidence="1" id="KW-0175">Coiled coil</keyword>
<feature type="compositionally biased region" description="Polar residues" evidence="2">
    <location>
        <begin position="230"/>
        <end position="239"/>
    </location>
</feature>
<evidence type="ECO:0000313" key="4">
    <source>
        <dbReference type="Proteomes" id="UP000225277"/>
    </source>
</evidence>
<feature type="compositionally biased region" description="Basic and acidic residues" evidence="2">
    <location>
        <begin position="212"/>
        <end position="228"/>
    </location>
</feature>
<dbReference type="RefSeq" id="XP_023628746.1">
    <property type="nucleotide sequence ID" value="XM_023772978.1"/>
</dbReference>
<feature type="compositionally biased region" description="Low complexity" evidence="2">
    <location>
        <begin position="81"/>
        <end position="92"/>
    </location>
</feature>
<feature type="coiled-coil region" evidence="1">
    <location>
        <begin position="540"/>
        <end position="609"/>
    </location>
</feature>
<keyword evidence="4" id="KW-1185">Reference proteome</keyword>
<feature type="region of interest" description="Disordered" evidence="2">
    <location>
        <begin position="1"/>
        <end position="261"/>
    </location>
</feature>
<evidence type="ECO:0000313" key="3">
    <source>
        <dbReference type="EMBL" id="CZT21857.1"/>
    </source>
</evidence>
<proteinExistence type="predicted"/>
<feature type="compositionally biased region" description="Polar residues" evidence="2">
    <location>
        <begin position="247"/>
        <end position="256"/>
    </location>
</feature>
<dbReference type="EMBL" id="FJUY01000012">
    <property type="protein sequence ID" value="CZT21857.1"/>
    <property type="molecule type" value="Genomic_DNA"/>
</dbReference>
<gene>
    <name evidence="3" type="ORF">RCC_07724</name>
</gene>
<feature type="compositionally biased region" description="Basic and acidic residues" evidence="2">
    <location>
        <begin position="96"/>
        <end position="105"/>
    </location>
</feature>
<reference evidence="3 4" key="1">
    <citation type="submission" date="2016-03" db="EMBL/GenBank/DDBJ databases">
        <authorList>
            <person name="Ploux O."/>
        </authorList>
    </citation>
    <scope>NUCLEOTIDE SEQUENCE [LARGE SCALE GENOMIC DNA]</scope>
    <source>
        <strain evidence="3 4">URUG2</strain>
    </source>
</reference>
<organism evidence="3 4">
    <name type="scientific">Ramularia collo-cygni</name>
    <dbReference type="NCBI Taxonomy" id="112498"/>
    <lineage>
        <taxon>Eukaryota</taxon>
        <taxon>Fungi</taxon>
        <taxon>Dikarya</taxon>
        <taxon>Ascomycota</taxon>
        <taxon>Pezizomycotina</taxon>
        <taxon>Dothideomycetes</taxon>
        <taxon>Dothideomycetidae</taxon>
        <taxon>Mycosphaerellales</taxon>
        <taxon>Mycosphaerellaceae</taxon>
        <taxon>Ramularia</taxon>
    </lineage>
</organism>
<dbReference type="AlphaFoldDB" id="A0A2D3VAN6"/>
<feature type="coiled-coil region" evidence="1">
    <location>
        <begin position="381"/>
        <end position="478"/>
    </location>
</feature>
<evidence type="ECO:0000256" key="1">
    <source>
        <dbReference type="SAM" id="Coils"/>
    </source>
</evidence>